<protein>
    <recommendedName>
        <fullName evidence="2">Serine hydrolase domain-containing protein</fullName>
    </recommendedName>
</protein>
<reference evidence="3 4" key="1">
    <citation type="submission" date="2024-09" db="EMBL/GenBank/DDBJ databases">
        <title>Itraconazole resistance in Madurella fahalii resulting from another homologue of gene encoding cytochrome P450 14-alpha sterol demethylase (CYP51).</title>
        <authorList>
            <person name="Yoshioka I."/>
            <person name="Fahal A.H."/>
            <person name="Kaneko S."/>
            <person name="Yaguchi T."/>
        </authorList>
    </citation>
    <scope>NUCLEOTIDE SEQUENCE [LARGE SCALE GENOMIC DNA]</scope>
    <source>
        <strain evidence="3 4">IFM 68171</strain>
    </source>
</reference>
<name>A0ABQ0GMQ9_9PEZI</name>
<organism evidence="3 4">
    <name type="scientific">Madurella fahalii</name>
    <dbReference type="NCBI Taxonomy" id="1157608"/>
    <lineage>
        <taxon>Eukaryota</taxon>
        <taxon>Fungi</taxon>
        <taxon>Dikarya</taxon>
        <taxon>Ascomycota</taxon>
        <taxon>Pezizomycotina</taxon>
        <taxon>Sordariomycetes</taxon>
        <taxon>Sordariomycetidae</taxon>
        <taxon>Sordariales</taxon>
        <taxon>Sordariales incertae sedis</taxon>
        <taxon>Madurella</taxon>
    </lineage>
</organism>
<dbReference type="InterPro" id="IPR005645">
    <property type="entry name" value="FSH-like_dom"/>
</dbReference>
<evidence type="ECO:0000256" key="1">
    <source>
        <dbReference type="ARBA" id="ARBA00022801"/>
    </source>
</evidence>
<evidence type="ECO:0000259" key="2">
    <source>
        <dbReference type="Pfam" id="PF03959"/>
    </source>
</evidence>
<evidence type="ECO:0000313" key="3">
    <source>
        <dbReference type="EMBL" id="GAB1319047.1"/>
    </source>
</evidence>
<sequence>MRVLALHGQGTSAYIFKSQTVAFRTKLPKSFTFDFVDAPFHCAPAPGVRVLFDSGHYTWWPKATTNAIRGAHQWLTDYIDEHGPYDAVMGFSQGCALIGSFLLYHHRETPDEPLPFKAAIFVCGGMPLGVLEDLGLPVSQRAHEVNDETVRLLKQKAGMLTELAKNVERIKPGMGLWDDTAVLLHDPDVMPDESDVFGLDFTAMPADAKIKIPTVHIYGAKDPRWPASVQLAHFCENRKMYDHGGGHDIPRSTEVSKRIAELVTQLSKEI</sequence>
<keyword evidence="1" id="KW-0378">Hydrolase</keyword>
<dbReference type="EMBL" id="BAAFSV010000005">
    <property type="protein sequence ID" value="GAB1319047.1"/>
    <property type="molecule type" value="Genomic_DNA"/>
</dbReference>
<dbReference type="PANTHER" id="PTHR48070:SF7">
    <property type="entry name" value="SERINE HYDROLASE FSH DOMAIN-CONTAINING PROTEIN-RELATED"/>
    <property type="match status" value="1"/>
</dbReference>
<proteinExistence type="predicted"/>
<dbReference type="Proteomes" id="UP001628179">
    <property type="component" value="Unassembled WGS sequence"/>
</dbReference>
<dbReference type="SUPFAM" id="SSF53474">
    <property type="entry name" value="alpha/beta-Hydrolases"/>
    <property type="match status" value="1"/>
</dbReference>
<dbReference type="PANTHER" id="PTHR48070">
    <property type="entry name" value="ESTERASE OVCA2"/>
    <property type="match status" value="1"/>
</dbReference>
<dbReference type="RefSeq" id="XP_070920777.1">
    <property type="nucleotide sequence ID" value="XM_071064676.1"/>
</dbReference>
<dbReference type="InterPro" id="IPR050593">
    <property type="entry name" value="LovG"/>
</dbReference>
<comment type="caution">
    <text evidence="3">The sequence shown here is derived from an EMBL/GenBank/DDBJ whole genome shotgun (WGS) entry which is preliminary data.</text>
</comment>
<feature type="domain" description="Serine hydrolase" evidence="2">
    <location>
        <begin position="2"/>
        <end position="257"/>
    </location>
</feature>
<dbReference type="Pfam" id="PF03959">
    <property type="entry name" value="FSH1"/>
    <property type="match status" value="1"/>
</dbReference>
<accession>A0ABQ0GMQ9</accession>
<dbReference type="Gene3D" id="3.40.50.1820">
    <property type="entry name" value="alpha/beta hydrolase"/>
    <property type="match status" value="1"/>
</dbReference>
<gene>
    <name evidence="3" type="ORF">MFIFM68171_09257</name>
</gene>
<keyword evidence="4" id="KW-1185">Reference proteome</keyword>
<dbReference type="InterPro" id="IPR029058">
    <property type="entry name" value="AB_hydrolase_fold"/>
</dbReference>
<dbReference type="GeneID" id="98179999"/>
<evidence type="ECO:0000313" key="4">
    <source>
        <dbReference type="Proteomes" id="UP001628179"/>
    </source>
</evidence>